<dbReference type="Proteomes" id="UP001458415">
    <property type="component" value="Unassembled WGS sequence"/>
</dbReference>
<dbReference type="SMART" id="SM00530">
    <property type="entry name" value="HTH_XRE"/>
    <property type="match status" value="1"/>
</dbReference>
<dbReference type="InterPro" id="IPR050807">
    <property type="entry name" value="TransReg_Diox_bact_type"/>
</dbReference>
<dbReference type="Gene3D" id="2.60.120.10">
    <property type="entry name" value="Jelly Rolls"/>
    <property type="match status" value="1"/>
</dbReference>
<dbReference type="RefSeq" id="WP_086729102.1">
    <property type="nucleotide sequence ID" value="NZ_MUBM01000283.1"/>
</dbReference>
<organism evidence="4 5">
    <name type="scientific">Streptomyces carpinensis</name>
    <dbReference type="NCBI Taxonomy" id="66369"/>
    <lineage>
        <taxon>Bacteria</taxon>
        <taxon>Bacillati</taxon>
        <taxon>Actinomycetota</taxon>
        <taxon>Actinomycetes</taxon>
        <taxon>Kitasatosporales</taxon>
        <taxon>Streptomycetaceae</taxon>
        <taxon>Streptomyces</taxon>
    </lineage>
</organism>
<dbReference type="InterPro" id="IPR013096">
    <property type="entry name" value="Cupin_2"/>
</dbReference>
<dbReference type="InterPro" id="IPR014710">
    <property type="entry name" value="RmlC-like_jellyroll"/>
</dbReference>
<dbReference type="PANTHER" id="PTHR46797:SF1">
    <property type="entry name" value="METHYLPHOSPHONATE SYNTHASE"/>
    <property type="match status" value="1"/>
</dbReference>
<sequence>MSIDDSGKAGGAAKSSPALEASTGAQLREIRLSRGLSLTEVAHQADVTKGFLSQLERGLTNVSVATLLRVCDVLKIGVGELFAYPDEQVVAGGSRIDMGGEGVTEYLLTPASTTAFQVFRSVIEPGGGTGGPYRLDTTTIFALGLSGSTRLIVGGETRMLSAGVSTSFSGRTLHQFDNPGTTVSEVLWVLSPPLLRVAREPS</sequence>
<protein>
    <submittedName>
        <fullName evidence="4">XRE family transcriptional regulator</fullName>
    </submittedName>
</protein>
<gene>
    <name evidence="4" type="ORF">ABT317_01285</name>
</gene>
<feature type="region of interest" description="Disordered" evidence="2">
    <location>
        <begin position="1"/>
        <end position="20"/>
    </location>
</feature>
<name>A0ABV1VUW7_9ACTN</name>
<evidence type="ECO:0000313" key="4">
    <source>
        <dbReference type="EMBL" id="MER6975728.1"/>
    </source>
</evidence>
<evidence type="ECO:0000259" key="3">
    <source>
        <dbReference type="PROSITE" id="PS50943"/>
    </source>
</evidence>
<dbReference type="SUPFAM" id="SSF51182">
    <property type="entry name" value="RmlC-like cupins"/>
    <property type="match status" value="1"/>
</dbReference>
<proteinExistence type="predicted"/>
<dbReference type="CDD" id="cd02209">
    <property type="entry name" value="cupin_XRE_C"/>
    <property type="match status" value="1"/>
</dbReference>
<accession>A0ABV1VUW7</accession>
<dbReference type="InterPro" id="IPR010982">
    <property type="entry name" value="Lambda_DNA-bd_dom_sf"/>
</dbReference>
<evidence type="ECO:0000256" key="2">
    <source>
        <dbReference type="SAM" id="MobiDB-lite"/>
    </source>
</evidence>
<reference evidence="4 5" key="1">
    <citation type="submission" date="2024-06" db="EMBL/GenBank/DDBJ databases">
        <title>The Natural Products Discovery Center: Release of the First 8490 Sequenced Strains for Exploring Actinobacteria Biosynthetic Diversity.</title>
        <authorList>
            <person name="Kalkreuter E."/>
            <person name="Kautsar S.A."/>
            <person name="Yang D."/>
            <person name="Bader C.D."/>
            <person name="Teijaro C.N."/>
            <person name="Fluegel L."/>
            <person name="Davis C.M."/>
            <person name="Simpson J.R."/>
            <person name="Lauterbach L."/>
            <person name="Steele A.D."/>
            <person name="Gui C."/>
            <person name="Meng S."/>
            <person name="Li G."/>
            <person name="Viehrig K."/>
            <person name="Ye F."/>
            <person name="Su P."/>
            <person name="Kiefer A.F."/>
            <person name="Nichols A."/>
            <person name="Cepeda A.J."/>
            <person name="Yan W."/>
            <person name="Fan B."/>
            <person name="Jiang Y."/>
            <person name="Adhikari A."/>
            <person name="Zheng C.-J."/>
            <person name="Schuster L."/>
            <person name="Cowan T.M."/>
            <person name="Smanski M.J."/>
            <person name="Chevrette M.G."/>
            <person name="De Carvalho L.P.S."/>
            <person name="Shen B."/>
        </authorList>
    </citation>
    <scope>NUCLEOTIDE SEQUENCE [LARGE SCALE GENOMIC DNA]</scope>
    <source>
        <strain evidence="4 5">NPDC000634</strain>
    </source>
</reference>
<evidence type="ECO:0000256" key="1">
    <source>
        <dbReference type="ARBA" id="ARBA00023125"/>
    </source>
</evidence>
<dbReference type="EMBL" id="JBEPCU010000007">
    <property type="protein sequence ID" value="MER6975728.1"/>
    <property type="molecule type" value="Genomic_DNA"/>
</dbReference>
<dbReference type="InterPro" id="IPR001387">
    <property type="entry name" value="Cro/C1-type_HTH"/>
</dbReference>
<dbReference type="PROSITE" id="PS50943">
    <property type="entry name" value="HTH_CROC1"/>
    <property type="match status" value="1"/>
</dbReference>
<dbReference type="SUPFAM" id="SSF47413">
    <property type="entry name" value="lambda repressor-like DNA-binding domains"/>
    <property type="match status" value="1"/>
</dbReference>
<dbReference type="Pfam" id="PF07883">
    <property type="entry name" value="Cupin_2"/>
    <property type="match status" value="1"/>
</dbReference>
<keyword evidence="1" id="KW-0238">DNA-binding</keyword>
<dbReference type="Gene3D" id="1.10.260.40">
    <property type="entry name" value="lambda repressor-like DNA-binding domains"/>
    <property type="match status" value="1"/>
</dbReference>
<dbReference type="InterPro" id="IPR011051">
    <property type="entry name" value="RmlC_Cupin_sf"/>
</dbReference>
<feature type="domain" description="HTH cro/C1-type" evidence="3">
    <location>
        <begin position="27"/>
        <end position="81"/>
    </location>
</feature>
<dbReference type="Pfam" id="PF01381">
    <property type="entry name" value="HTH_3"/>
    <property type="match status" value="1"/>
</dbReference>
<evidence type="ECO:0000313" key="5">
    <source>
        <dbReference type="Proteomes" id="UP001458415"/>
    </source>
</evidence>
<comment type="caution">
    <text evidence="4">The sequence shown here is derived from an EMBL/GenBank/DDBJ whole genome shotgun (WGS) entry which is preliminary data.</text>
</comment>
<dbReference type="CDD" id="cd00093">
    <property type="entry name" value="HTH_XRE"/>
    <property type="match status" value="1"/>
</dbReference>
<dbReference type="PANTHER" id="PTHR46797">
    <property type="entry name" value="HTH-TYPE TRANSCRIPTIONAL REGULATOR"/>
    <property type="match status" value="1"/>
</dbReference>
<keyword evidence="5" id="KW-1185">Reference proteome</keyword>